<evidence type="ECO:0000313" key="2">
    <source>
        <dbReference type="Proteomes" id="UP001652660"/>
    </source>
</evidence>
<keyword evidence="2" id="KW-1185">Reference proteome</keyword>
<reference evidence="3" key="1">
    <citation type="submission" date="2025-08" db="UniProtKB">
        <authorList>
            <consortium name="RefSeq"/>
        </authorList>
    </citation>
    <scope>IDENTIFICATION</scope>
    <source>
        <tissue evidence="3">Leaves</tissue>
    </source>
</reference>
<sequence length="77" mass="8684">MFHHTHSQTPSTLNAEGFESLDANMSAKSRISVSTEEELGNSMERKDADDDFGEPDPQFMAWEDSIFTLLKMVLIMS</sequence>
<evidence type="ECO:0000256" key="1">
    <source>
        <dbReference type="SAM" id="MobiDB-lite"/>
    </source>
</evidence>
<proteinExistence type="predicted"/>
<organism evidence="2 3">
    <name type="scientific">Coffea arabica</name>
    <name type="common">Arabian coffee</name>
    <dbReference type="NCBI Taxonomy" id="13443"/>
    <lineage>
        <taxon>Eukaryota</taxon>
        <taxon>Viridiplantae</taxon>
        <taxon>Streptophyta</taxon>
        <taxon>Embryophyta</taxon>
        <taxon>Tracheophyta</taxon>
        <taxon>Spermatophyta</taxon>
        <taxon>Magnoliopsida</taxon>
        <taxon>eudicotyledons</taxon>
        <taxon>Gunneridae</taxon>
        <taxon>Pentapetalae</taxon>
        <taxon>asterids</taxon>
        <taxon>lamiids</taxon>
        <taxon>Gentianales</taxon>
        <taxon>Rubiaceae</taxon>
        <taxon>Ixoroideae</taxon>
        <taxon>Gardenieae complex</taxon>
        <taxon>Bertiereae - Coffeeae clade</taxon>
        <taxon>Coffeeae</taxon>
        <taxon>Coffea</taxon>
    </lineage>
</organism>
<dbReference type="GeneID" id="113717685"/>
<name>A0ABM4W9X6_COFAR</name>
<dbReference type="Proteomes" id="UP001652660">
    <property type="component" value="Chromosome 11e"/>
</dbReference>
<gene>
    <name evidence="3" type="primary">LOC113717685</name>
</gene>
<dbReference type="RefSeq" id="XP_071928589.1">
    <property type="nucleotide sequence ID" value="XM_072072488.1"/>
</dbReference>
<feature type="region of interest" description="Disordered" evidence="1">
    <location>
        <begin position="1"/>
        <end position="20"/>
    </location>
</feature>
<accession>A0ABM4W9X6</accession>
<evidence type="ECO:0000313" key="3">
    <source>
        <dbReference type="RefSeq" id="XP_071928589.1"/>
    </source>
</evidence>
<protein>
    <submittedName>
        <fullName evidence="3">Uncharacterized protein isoform X2</fullName>
    </submittedName>
</protein>
<feature type="region of interest" description="Disordered" evidence="1">
    <location>
        <begin position="26"/>
        <end position="57"/>
    </location>
</feature>